<keyword evidence="11" id="KW-1185">Reference proteome</keyword>
<evidence type="ECO:0000256" key="4">
    <source>
        <dbReference type="ARBA" id="ARBA00022603"/>
    </source>
</evidence>
<keyword evidence="6" id="KW-0949">S-adenosyl-L-methionine</keyword>
<sequence>MSKNRSLGKQRLDKYYNLAKEKGYRARSAFKLLQLNKKYGFLKDAKILIDLCAAPGGWLQVAAQEMPRPRKIIGIDLDPIKYIGDVETFVCDITSDECRKRLYGMLSDTEFRQADVILHDGAPNVGTSWENDAFNQNLLVFYSLQLSSLFLREGGTFVTKIFRSNDYDSLINVLGKMFSKVEATKPLSSRLQSAEIFVVCLGFRGVDNYSDDILNYENIFKTNEDDFLDYKYTKIKFSEFIRSSDNDILSKITEIENDLPIELDEEFKFLIKDVKILSKNDVKKIYQKKKQIIKDVKSGKLKLKELEFLTEDEESDYEEDFEMVTLTLDEKIKEIDNELKKSKKVNRIDKEVLCAVDTFYEDDLFKNMVLNEEDHPVQTKEMVCVDDNIDIESCSDSLDVNEEEMLCIARYKDNPTEFIESTVDRYWTDPEEKLPNYLREDQYANGRPCKADECKLTKKEKEALLRRKTRAERRAEKFMKDMIIEESDEERIIAKEIYKKEYRKTRTKPRIVFPKNGRCGIPRGKGRLIHFDRRLKKDKRSKKNKK</sequence>
<dbReference type="Gene3D" id="3.40.50.150">
    <property type="entry name" value="Vaccinia Virus protein VP39"/>
    <property type="match status" value="1"/>
</dbReference>
<name>A0A0F9YR23_9MICR</name>
<dbReference type="GeneID" id="36320252"/>
<dbReference type="GO" id="GO:0030687">
    <property type="term" value="C:preribosome, large subunit precursor"/>
    <property type="evidence" value="ECO:0007669"/>
    <property type="project" value="TreeGrafter"/>
</dbReference>
<accession>A0A0F9YR23</accession>
<protein>
    <submittedName>
        <fullName evidence="10">Rrna methyl-transferase</fullName>
    </submittedName>
</protein>
<dbReference type="GO" id="GO:0000463">
    <property type="term" value="P:maturation of LSU-rRNA from tricistronic rRNA transcript (SSU-rRNA, 5.8S rRNA, LSU-rRNA)"/>
    <property type="evidence" value="ECO:0007669"/>
    <property type="project" value="TreeGrafter"/>
</dbReference>
<evidence type="ECO:0000313" key="11">
    <source>
        <dbReference type="Proteomes" id="UP000034350"/>
    </source>
</evidence>
<keyword evidence="4" id="KW-0489">Methyltransferase</keyword>
<gene>
    <name evidence="10" type="ORF">AAJ76_3600020832</name>
</gene>
<evidence type="ECO:0000256" key="3">
    <source>
        <dbReference type="ARBA" id="ARBA00022552"/>
    </source>
</evidence>
<dbReference type="VEuPathDB" id="MicrosporidiaDB:AAJ76_3600020832"/>
<evidence type="ECO:0000259" key="9">
    <source>
        <dbReference type="Pfam" id="PF01728"/>
    </source>
</evidence>
<evidence type="ECO:0000256" key="6">
    <source>
        <dbReference type="ARBA" id="ARBA00022691"/>
    </source>
</evidence>
<feature type="domain" description="Ribosomal RNA methyltransferase FtsJ" evidence="9">
    <location>
        <begin position="24"/>
        <end position="203"/>
    </location>
</feature>
<dbReference type="HAMAP" id="MF_01547">
    <property type="entry name" value="RNA_methyltr_E"/>
    <property type="match status" value="1"/>
</dbReference>
<comment type="caution">
    <text evidence="10">The sequence shown here is derived from an EMBL/GenBank/DDBJ whole genome shotgun (WGS) entry which is preliminary data.</text>
</comment>
<evidence type="ECO:0000256" key="5">
    <source>
        <dbReference type="ARBA" id="ARBA00022679"/>
    </source>
</evidence>
<organism evidence="10 11">
    <name type="scientific">Vairimorpha ceranae</name>
    <dbReference type="NCBI Taxonomy" id="40302"/>
    <lineage>
        <taxon>Eukaryota</taxon>
        <taxon>Fungi</taxon>
        <taxon>Fungi incertae sedis</taxon>
        <taxon>Microsporidia</taxon>
        <taxon>Nosematidae</taxon>
        <taxon>Vairimorpha</taxon>
    </lineage>
</organism>
<proteinExistence type="inferred from homology"/>
<dbReference type="AlphaFoldDB" id="A0A0F9YR23"/>
<feature type="coiled-coil region" evidence="8">
    <location>
        <begin position="454"/>
        <end position="481"/>
    </location>
</feature>
<keyword evidence="8" id="KW-0175">Coiled coil</keyword>
<dbReference type="InterPro" id="IPR029063">
    <property type="entry name" value="SAM-dependent_MTases_sf"/>
</dbReference>
<dbReference type="InterPro" id="IPR015507">
    <property type="entry name" value="rRNA-MeTfrase_E"/>
</dbReference>
<dbReference type="VEuPathDB" id="MicrosporidiaDB:NCER_100740"/>
<dbReference type="PANTHER" id="PTHR10920:SF13">
    <property type="entry name" value="PRE-RRNA 2'-O-RIBOSE RNA METHYLTRANSFERASE FTSJ3"/>
    <property type="match status" value="1"/>
</dbReference>
<dbReference type="InterPro" id="IPR002877">
    <property type="entry name" value="RNA_MeTrfase_FtsJ_dom"/>
</dbReference>
<dbReference type="GO" id="GO:0005730">
    <property type="term" value="C:nucleolus"/>
    <property type="evidence" value="ECO:0007669"/>
    <property type="project" value="UniProtKB-SubCell"/>
</dbReference>
<dbReference type="InterPro" id="IPR050082">
    <property type="entry name" value="RNA_methyltr_RlmE"/>
</dbReference>
<dbReference type="GO" id="GO:0016435">
    <property type="term" value="F:rRNA (guanine) methyltransferase activity"/>
    <property type="evidence" value="ECO:0007669"/>
    <property type="project" value="TreeGrafter"/>
</dbReference>
<dbReference type="GO" id="GO:0000466">
    <property type="term" value="P:maturation of 5.8S rRNA from tricistronic rRNA transcript (SSU-rRNA, 5.8S rRNA, LSU-rRNA)"/>
    <property type="evidence" value="ECO:0007669"/>
    <property type="project" value="TreeGrafter"/>
</dbReference>
<dbReference type="PANTHER" id="PTHR10920">
    <property type="entry name" value="RIBOSOMAL RNA METHYLTRANSFERASE"/>
    <property type="match status" value="1"/>
</dbReference>
<evidence type="ECO:0000256" key="1">
    <source>
        <dbReference type="ARBA" id="ARBA00004604"/>
    </source>
</evidence>
<evidence type="ECO:0000256" key="7">
    <source>
        <dbReference type="ARBA" id="ARBA00023242"/>
    </source>
</evidence>
<dbReference type="OrthoDB" id="1287559at2759"/>
<evidence type="ECO:0000256" key="2">
    <source>
        <dbReference type="ARBA" id="ARBA00022517"/>
    </source>
</evidence>
<dbReference type="SUPFAM" id="SSF53335">
    <property type="entry name" value="S-adenosyl-L-methionine-dependent methyltransferases"/>
    <property type="match status" value="1"/>
</dbReference>
<reference evidence="10 11" key="1">
    <citation type="journal article" date="2015" name="Environ. Microbiol.">
        <title>Genome analyses suggest the presence of polyploidy and recent human-driven expansions in eight global populations of the honeybee pathogen Nosema ceranae.</title>
        <authorList>
            <person name="Pelin A."/>
            <person name="Selman M."/>
            <person name="Aris-Brosou S."/>
            <person name="Farinelli L."/>
            <person name="Corradi N."/>
        </authorList>
    </citation>
    <scope>NUCLEOTIDE SEQUENCE [LARGE SCALE GENOMIC DNA]</scope>
    <source>
        <strain evidence="10 11">PA08 1199</strain>
    </source>
</reference>
<keyword evidence="5 10" id="KW-0808">Transferase</keyword>
<keyword evidence="2" id="KW-0690">Ribosome biogenesis</keyword>
<dbReference type="GO" id="GO:0008650">
    <property type="term" value="F:rRNA (uridine-2'-O-)-methyltransferase activity"/>
    <property type="evidence" value="ECO:0007669"/>
    <property type="project" value="TreeGrafter"/>
</dbReference>
<dbReference type="RefSeq" id="XP_024330744.1">
    <property type="nucleotide sequence ID" value="XM_024475316.1"/>
</dbReference>
<dbReference type="Pfam" id="PF01728">
    <property type="entry name" value="FtsJ"/>
    <property type="match status" value="1"/>
</dbReference>
<keyword evidence="3" id="KW-0698">rRNA processing</keyword>
<keyword evidence="7" id="KW-0539">Nucleus</keyword>
<dbReference type="EMBL" id="JPQZ01000036">
    <property type="protein sequence ID" value="KKO75002.1"/>
    <property type="molecule type" value="Genomic_DNA"/>
</dbReference>
<dbReference type="FunFam" id="3.40.50.150:FF:000004">
    <property type="entry name" value="AdoMet-dependent rRNA methyltransferase SPB1"/>
    <property type="match status" value="1"/>
</dbReference>
<evidence type="ECO:0000256" key="8">
    <source>
        <dbReference type="SAM" id="Coils"/>
    </source>
</evidence>
<dbReference type="Proteomes" id="UP000034350">
    <property type="component" value="Unassembled WGS sequence"/>
</dbReference>
<dbReference type="VEuPathDB" id="MicrosporidiaDB:NCER_100741"/>
<comment type="subcellular location">
    <subcellularLocation>
        <location evidence="1">Nucleus</location>
        <location evidence="1">Nucleolus</location>
    </subcellularLocation>
</comment>
<evidence type="ECO:0000313" key="10">
    <source>
        <dbReference type="EMBL" id="KKO75002.1"/>
    </source>
</evidence>
<dbReference type="VEuPathDB" id="MicrosporidiaDB:G9O61_00g019940"/>